<keyword evidence="5 7" id="KW-0548">Nucleotidyltransferase</keyword>
<feature type="site" description="Transition state stabilizer" evidence="7">
    <location>
        <position position="18"/>
    </location>
</feature>
<comment type="similarity">
    <text evidence="3 7">Belongs to the IspD/TarI cytidylyltransferase family. IspD subfamily.</text>
</comment>
<dbReference type="Gene3D" id="3.90.550.10">
    <property type="entry name" value="Spore Coat Polysaccharide Biosynthesis Protein SpsA, Chain A"/>
    <property type="match status" value="1"/>
</dbReference>
<evidence type="ECO:0000313" key="9">
    <source>
        <dbReference type="Proteomes" id="UP000093592"/>
    </source>
</evidence>
<gene>
    <name evidence="7" type="primary">ispD</name>
    <name evidence="8" type="ORF">A5707_02510</name>
</gene>
<evidence type="ECO:0000256" key="7">
    <source>
        <dbReference type="HAMAP-Rule" id="MF_00108"/>
    </source>
</evidence>
<reference evidence="9" key="1">
    <citation type="submission" date="2016-06" db="EMBL/GenBank/DDBJ databases">
        <authorList>
            <person name="Sutton G."/>
            <person name="Brinkac L."/>
            <person name="Sanka R."/>
            <person name="Adams M."/>
            <person name="Lau E."/>
            <person name="Sam S."/>
            <person name="Sreng N."/>
            <person name="Him V."/>
            <person name="Kerleguer A."/>
            <person name="Cheng S."/>
        </authorList>
    </citation>
    <scope>NUCLEOTIDE SEQUENCE [LARGE SCALE GENOMIC DNA]</scope>
    <source>
        <strain evidence="9">E861</strain>
    </source>
</reference>
<evidence type="ECO:0000256" key="6">
    <source>
        <dbReference type="ARBA" id="ARBA00023229"/>
    </source>
</evidence>
<dbReference type="FunFam" id="3.90.550.10:FF:000003">
    <property type="entry name" value="2-C-methyl-D-erythritol 4-phosphate cytidylyltransferase"/>
    <property type="match status" value="1"/>
</dbReference>
<proteinExistence type="inferred from homology"/>
<dbReference type="EC" id="2.7.7.60" evidence="7"/>
<dbReference type="UniPathway" id="UPA00056">
    <property type="reaction ID" value="UER00093"/>
</dbReference>
<dbReference type="NCBIfam" id="TIGR00453">
    <property type="entry name" value="ispD"/>
    <property type="match status" value="1"/>
</dbReference>
<feature type="site" description="Positions MEP for the nucleophilic attack" evidence="7">
    <location>
        <position position="152"/>
    </location>
</feature>
<dbReference type="OrthoDB" id="9802561at2"/>
<evidence type="ECO:0000256" key="3">
    <source>
        <dbReference type="ARBA" id="ARBA00009789"/>
    </source>
</evidence>
<feature type="site" description="Transition state stabilizer" evidence="7">
    <location>
        <position position="25"/>
    </location>
</feature>
<dbReference type="InterPro" id="IPR018294">
    <property type="entry name" value="ISPD_synthase_CS"/>
</dbReference>
<dbReference type="PANTHER" id="PTHR32125:SF4">
    <property type="entry name" value="2-C-METHYL-D-ERYTHRITOL 4-PHOSPHATE CYTIDYLYLTRANSFERASE, CHLOROPLASTIC"/>
    <property type="match status" value="1"/>
</dbReference>
<organism evidence="8 9">
    <name type="scientific">Mycobacterium kyorinense</name>
    <dbReference type="NCBI Taxonomy" id="487514"/>
    <lineage>
        <taxon>Bacteria</taxon>
        <taxon>Bacillati</taxon>
        <taxon>Actinomycetota</taxon>
        <taxon>Actinomycetes</taxon>
        <taxon>Mycobacteriales</taxon>
        <taxon>Mycobacteriaceae</taxon>
        <taxon>Mycobacterium</taxon>
    </lineage>
</organism>
<dbReference type="InterPro" id="IPR050088">
    <property type="entry name" value="IspD/TarI_cytidylyltransf_bact"/>
</dbReference>
<dbReference type="InterPro" id="IPR029044">
    <property type="entry name" value="Nucleotide-diphossugar_trans"/>
</dbReference>
<evidence type="ECO:0000256" key="2">
    <source>
        <dbReference type="ARBA" id="ARBA00004787"/>
    </source>
</evidence>
<dbReference type="PANTHER" id="PTHR32125">
    <property type="entry name" value="2-C-METHYL-D-ERYTHRITOL 4-PHOSPHATE CYTIDYLYLTRANSFERASE, CHLOROPLASTIC"/>
    <property type="match status" value="1"/>
</dbReference>
<comment type="pathway">
    <text evidence="2 7">Isoprenoid biosynthesis; isopentenyl diphosphate biosynthesis via DXP pathway; isopentenyl diphosphate from 1-deoxy-D-xylulose 5-phosphate: step 2/6.</text>
</comment>
<evidence type="ECO:0000256" key="1">
    <source>
        <dbReference type="ARBA" id="ARBA00001282"/>
    </source>
</evidence>
<comment type="caution">
    <text evidence="8">The sequence shown here is derived from an EMBL/GenBank/DDBJ whole genome shotgun (WGS) entry which is preliminary data.</text>
</comment>
<dbReference type="SUPFAM" id="SSF53448">
    <property type="entry name" value="Nucleotide-diphospho-sugar transferases"/>
    <property type="match status" value="1"/>
</dbReference>
<dbReference type="GO" id="GO:0019288">
    <property type="term" value="P:isopentenyl diphosphate biosynthetic process, methylerythritol 4-phosphate pathway"/>
    <property type="evidence" value="ECO:0007669"/>
    <property type="project" value="UniProtKB-UniRule"/>
</dbReference>
<sequence length="222" mass="22904">MTVTGTVAVVPAAGSGERLAAGVPKAFFHLDGRTLVERVVTALLESGVVDRVVVAVPSDRTDQAKLILGHAAVVVAGGANRSESVARALTAAGEPDFVLVHDAARPLTPPGLVVRVVEALRAGHPAVVPALPVPDTIKAVDANGVVLGTPERSGLRAVQTPQGFATELLQRAYQRASSAEFTDDASMVEHIGGQVQVVEGDPLAFKITTPLDLLLAQAIVKQ</sequence>
<dbReference type="CDD" id="cd02516">
    <property type="entry name" value="CDP-ME_synthetase"/>
    <property type="match status" value="1"/>
</dbReference>
<dbReference type="PROSITE" id="PS01295">
    <property type="entry name" value="ISPD"/>
    <property type="match status" value="1"/>
</dbReference>
<evidence type="ECO:0000256" key="5">
    <source>
        <dbReference type="ARBA" id="ARBA00022695"/>
    </source>
</evidence>
<dbReference type="InterPro" id="IPR034683">
    <property type="entry name" value="IspD/TarI"/>
</dbReference>
<dbReference type="EMBL" id="LZKJ01000132">
    <property type="protein sequence ID" value="OBI44706.1"/>
    <property type="molecule type" value="Genomic_DNA"/>
</dbReference>
<dbReference type="HAMAP" id="MF_00108">
    <property type="entry name" value="IspD"/>
    <property type="match status" value="1"/>
</dbReference>
<name>A0A1A2Z6B7_9MYCO</name>
<comment type="function">
    <text evidence="7">Catalyzes the formation of 4-diphosphocytidyl-2-C-methyl-D-erythritol from CTP and 2-C-methyl-D-erythritol 4-phosphate (MEP).</text>
</comment>
<dbReference type="GO" id="GO:0050518">
    <property type="term" value="F:2-C-methyl-D-erythritol 4-phosphate cytidylyltransferase activity"/>
    <property type="evidence" value="ECO:0007669"/>
    <property type="project" value="UniProtKB-UniRule"/>
</dbReference>
<accession>A0A1A2Z6B7</accession>
<evidence type="ECO:0000313" key="8">
    <source>
        <dbReference type="EMBL" id="OBI44706.1"/>
    </source>
</evidence>
<dbReference type="Pfam" id="PF01128">
    <property type="entry name" value="IspD"/>
    <property type="match status" value="1"/>
</dbReference>
<keyword evidence="6 7" id="KW-0414">Isoprene biosynthesis</keyword>
<dbReference type="AlphaFoldDB" id="A0A1A2Z6B7"/>
<feature type="site" description="Positions MEP for the nucleophilic attack" evidence="7">
    <location>
        <position position="206"/>
    </location>
</feature>
<dbReference type="Proteomes" id="UP000093592">
    <property type="component" value="Unassembled WGS sequence"/>
</dbReference>
<comment type="catalytic activity">
    <reaction evidence="1 7">
        <text>2-C-methyl-D-erythritol 4-phosphate + CTP + H(+) = 4-CDP-2-C-methyl-D-erythritol + diphosphate</text>
        <dbReference type="Rhea" id="RHEA:13429"/>
        <dbReference type="ChEBI" id="CHEBI:15378"/>
        <dbReference type="ChEBI" id="CHEBI:33019"/>
        <dbReference type="ChEBI" id="CHEBI:37563"/>
        <dbReference type="ChEBI" id="CHEBI:57823"/>
        <dbReference type="ChEBI" id="CHEBI:58262"/>
        <dbReference type="EC" id="2.7.7.60"/>
    </reaction>
</comment>
<protein>
    <recommendedName>
        <fullName evidence="7">2-C-methyl-D-erythritol 4-phosphate cytidylyltransferase</fullName>
        <ecNumber evidence="7">2.7.7.60</ecNumber>
    </recommendedName>
    <alternativeName>
        <fullName evidence="7">4-diphosphocytidyl-2C-methyl-D-erythritol synthase</fullName>
    </alternativeName>
    <alternativeName>
        <fullName evidence="7">MEP cytidylyltransferase</fullName>
        <shortName evidence="7">MCT</shortName>
    </alternativeName>
</protein>
<keyword evidence="4 7" id="KW-0808">Transferase</keyword>
<dbReference type="InterPro" id="IPR001228">
    <property type="entry name" value="IspD"/>
</dbReference>
<evidence type="ECO:0000256" key="4">
    <source>
        <dbReference type="ARBA" id="ARBA00022679"/>
    </source>
</evidence>